<evidence type="ECO:0000256" key="1">
    <source>
        <dbReference type="SAM" id="MobiDB-lite"/>
    </source>
</evidence>
<feature type="region of interest" description="Disordered" evidence="1">
    <location>
        <begin position="61"/>
        <end position="82"/>
    </location>
</feature>
<accession>L5LZZ4</accession>
<evidence type="ECO:0000313" key="3">
    <source>
        <dbReference type="Proteomes" id="UP000010556"/>
    </source>
</evidence>
<evidence type="ECO:0000313" key="2">
    <source>
        <dbReference type="EMBL" id="ELK31590.1"/>
    </source>
</evidence>
<organism evidence="2 3">
    <name type="scientific">Myotis davidii</name>
    <name type="common">David's myotis</name>
    <dbReference type="NCBI Taxonomy" id="225400"/>
    <lineage>
        <taxon>Eukaryota</taxon>
        <taxon>Metazoa</taxon>
        <taxon>Chordata</taxon>
        <taxon>Craniata</taxon>
        <taxon>Vertebrata</taxon>
        <taxon>Euteleostomi</taxon>
        <taxon>Mammalia</taxon>
        <taxon>Eutheria</taxon>
        <taxon>Laurasiatheria</taxon>
        <taxon>Chiroptera</taxon>
        <taxon>Yangochiroptera</taxon>
        <taxon>Vespertilionidae</taxon>
        <taxon>Myotis</taxon>
    </lineage>
</organism>
<dbReference type="AlphaFoldDB" id="L5LZZ4"/>
<reference evidence="3" key="1">
    <citation type="journal article" date="2013" name="Science">
        <title>Comparative analysis of bat genomes provides insight into the evolution of flight and immunity.</title>
        <authorList>
            <person name="Zhang G."/>
            <person name="Cowled C."/>
            <person name="Shi Z."/>
            <person name="Huang Z."/>
            <person name="Bishop-Lilly K.A."/>
            <person name="Fang X."/>
            <person name="Wynne J.W."/>
            <person name="Xiong Z."/>
            <person name="Baker M.L."/>
            <person name="Zhao W."/>
            <person name="Tachedjian M."/>
            <person name="Zhu Y."/>
            <person name="Zhou P."/>
            <person name="Jiang X."/>
            <person name="Ng J."/>
            <person name="Yang L."/>
            <person name="Wu L."/>
            <person name="Xiao J."/>
            <person name="Feng Y."/>
            <person name="Chen Y."/>
            <person name="Sun X."/>
            <person name="Zhang Y."/>
            <person name="Marsh G.A."/>
            <person name="Crameri G."/>
            <person name="Broder C.C."/>
            <person name="Frey K.G."/>
            <person name="Wang L.F."/>
            <person name="Wang J."/>
        </authorList>
    </citation>
    <scope>NUCLEOTIDE SEQUENCE [LARGE SCALE GENOMIC DNA]</scope>
</reference>
<dbReference type="EMBL" id="KB106055">
    <property type="protein sequence ID" value="ELK31590.1"/>
    <property type="molecule type" value="Genomic_DNA"/>
</dbReference>
<proteinExistence type="predicted"/>
<gene>
    <name evidence="2" type="ORF">MDA_GLEAN10004441</name>
</gene>
<name>L5LZZ4_MYODS</name>
<protein>
    <submittedName>
        <fullName evidence="2">Uncharacterized protein</fullName>
    </submittedName>
</protein>
<sequence>MLLGSCEGIESKQGRRPLWRVLRRRSGVDADPSPYRPTLSNCVHFAQYLLYLEPSPDTLQTDPSPISLVSHPVRTSPASRAC</sequence>
<keyword evidence="3" id="KW-1185">Reference proteome</keyword>
<dbReference type="Proteomes" id="UP000010556">
    <property type="component" value="Unassembled WGS sequence"/>
</dbReference>